<reference evidence="1 2" key="1">
    <citation type="submission" date="2020-07" db="EMBL/GenBank/DDBJ databases">
        <title>Sequencing the genomes of 1000 actinobacteria strains.</title>
        <authorList>
            <person name="Klenk H.-P."/>
        </authorList>
    </citation>
    <scope>NUCLEOTIDE SEQUENCE [LARGE SCALE GENOMIC DNA]</scope>
    <source>
        <strain evidence="1 2">DSM 21349</strain>
    </source>
</reference>
<sequence length="112" mass="13111">ESVAREAHYDGQRWVPEEEAVVAADRDLDPLLYLDRKRDARHAANWSPARVLAECEAKRQIIEEHRNPEGTEWCLRCVEHDGEDTPYPCPTLRALATTIYTDHPDYRDEWRP</sequence>
<organism evidence="1 2">
    <name type="scientific">Nocardioides ginsengisegetis</name>
    <dbReference type="NCBI Taxonomy" id="661491"/>
    <lineage>
        <taxon>Bacteria</taxon>
        <taxon>Bacillati</taxon>
        <taxon>Actinomycetota</taxon>
        <taxon>Actinomycetes</taxon>
        <taxon>Propionibacteriales</taxon>
        <taxon>Nocardioidaceae</taxon>
        <taxon>Nocardioides</taxon>
    </lineage>
</organism>
<comment type="caution">
    <text evidence="1">The sequence shown here is derived from an EMBL/GenBank/DDBJ whole genome shotgun (WGS) entry which is preliminary data.</text>
</comment>
<accession>A0A7W3J3P8</accession>
<dbReference type="InterPro" id="IPR046193">
    <property type="entry name" value="DUF6221"/>
</dbReference>
<feature type="non-terminal residue" evidence="1">
    <location>
        <position position="1"/>
    </location>
</feature>
<proteinExistence type="predicted"/>
<dbReference type="Proteomes" id="UP000580910">
    <property type="component" value="Unassembled WGS sequence"/>
</dbReference>
<keyword evidence="2" id="KW-1185">Reference proteome</keyword>
<evidence type="ECO:0000313" key="2">
    <source>
        <dbReference type="Proteomes" id="UP000580910"/>
    </source>
</evidence>
<gene>
    <name evidence="1" type="ORF">FB382_003914</name>
</gene>
<dbReference type="EMBL" id="JACGXA010000002">
    <property type="protein sequence ID" value="MBA8805569.1"/>
    <property type="molecule type" value="Genomic_DNA"/>
</dbReference>
<dbReference type="AlphaFoldDB" id="A0A7W3J3P8"/>
<protein>
    <submittedName>
        <fullName evidence="1">Uncharacterized protein</fullName>
    </submittedName>
</protein>
<name>A0A7W3J3P8_9ACTN</name>
<dbReference type="RefSeq" id="WP_220481930.1">
    <property type="nucleotide sequence ID" value="NZ_JACGXA010000002.1"/>
</dbReference>
<dbReference type="Pfam" id="PF19730">
    <property type="entry name" value="DUF6221"/>
    <property type="match status" value="1"/>
</dbReference>
<evidence type="ECO:0000313" key="1">
    <source>
        <dbReference type="EMBL" id="MBA8805569.1"/>
    </source>
</evidence>